<dbReference type="Proteomes" id="UP000552935">
    <property type="component" value="Unassembled WGS sequence"/>
</dbReference>
<dbReference type="CDD" id="cd00093">
    <property type="entry name" value="HTH_XRE"/>
    <property type="match status" value="1"/>
</dbReference>
<sequence length="293" mass="33628">MQNDNVGAYFREIRKRRELGIEQVRGNLHQSTISHFERDHDDITVRNLLQILQPTFTTPEEFCLLINGQDESISSILKNISEYYDQLDIAGLRAFSAAFEQAHPMTAPVRLILLILESCVKELAGEDPLLSAEDCDYVQDYLLQPGKWFSFEYVVFGNLASSLPGEVNLRLWKKMLTSFREFHLATYDELLVNILYNVAASFLSQDDLSSAAYLLQSLDLSKVDHYVLYVRHHVAFLKLVLSYRLDPQNKQNNENLKVFLLGTRIVDEALFKKNVDALKELNVDVHTILPSET</sequence>
<dbReference type="PANTHER" id="PTHR37038:SF12">
    <property type="entry name" value="TRANSCRIPTIONAL REGULATOR"/>
    <property type="match status" value="1"/>
</dbReference>
<evidence type="ECO:0000313" key="2">
    <source>
        <dbReference type="EMBL" id="NZA03874.1"/>
    </source>
</evidence>
<dbReference type="InterPro" id="IPR001387">
    <property type="entry name" value="Cro/C1-type_HTH"/>
</dbReference>
<evidence type="ECO:0000313" key="3">
    <source>
        <dbReference type="EMBL" id="THC81449.1"/>
    </source>
</evidence>
<organism evidence="2 5">
    <name type="scientific">Lacticaseibacillus rhamnosus</name>
    <name type="common">Lactobacillus rhamnosus</name>
    <dbReference type="NCBI Taxonomy" id="47715"/>
    <lineage>
        <taxon>Bacteria</taxon>
        <taxon>Bacillati</taxon>
        <taxon>Bacillota</taxon>
        <taxon>Bacilli</taxon>
        <taxon>Lactobacillales</taxon>
        <taxon>Lactobacillaceae</taxon>
        <taxon>Lacticaseibacillus</taxon>
    </lineage>
</organism>
<evidence type="ECO:0000313" key="5">
    <source>
        <dbReference type="Proteomes" id="UP000552935"/>
    </source>
</evidence>
<proteinExistence type="predicted"/>
<gene>
    <name evidence="3" type="ORF">E6L36_14415</name>
    <name evidence="2" type="ORF">H0N82_01760</name>
</gene>
<dbReference type="InterPro" id="IPR053163">
    <property type="entry name" value="HTH-type_regulator_Rgg"/>
</dbReference>
<evidence type="ECO:0000313" key="4">
    <source>
        <dbReference type="Proteomes" id="UP000307517"/>
    </source>
</evidence>
<dbReference type="InterPro" id="IPR010057">
    <property type="entry name" value="Transcription_activator_Rgg_C"/>
</dbReference>
<feature type="domain" description="HTH-type transcriptional regulator Rgg C-terminal" evidence="1">
    <location>
        <begin position="120"/>
        <end position="255"/>
    </location>
</feature>
<evidence type="ECO:0000259" key="1">
    <source>
        <dbReference type="Pfam" id="PF21259"/>
    </source>
</evidence>
<comment type="caution">
    <text evidence="2">The sequence shown here is derived from an EMBL/GenBank/DDBJ whole genome shotgun (WGS) entry which is preliminary data.</text>
</comment>
<dbReference type="EMBL" id="JACCKI010000001">
    <property type="protein sequence ID" value="NZA03874.1"/>
    <property type="molecule type" value="Genomic_DNA"/>
</dbReference>
<name>A0A508YKK8_LACRH</name>
<dbReference type="Gene3D" id="1.25.40.400">
    <property type="match status" value="1"/>
</dbReference>
<dbReference type="Proteomes" id="UP000307517">
    <property type="component" value="Unassembled WGS sequence"/>
</dbReference>
<dbReference type="Pfam" id="PF21259">
    <property type="entry name" value="Rgg_C"/>
    <property type="match status" value="1"/>
</dbReference>
<reference evidence="2 5" key="2">
    <citation type="submission" date="2020-07" db="EMBL/GenBank/DDBJ databases">
        <title>Organ Donor 1.</title>
        <authorList>
            <person name="Marsh A.J."/>
            <person name="Azcarate-Peril M.A."/>
        </authorList>
    </citation>
    <scope>NUCLEOTIDE SEQUENCE [LARGE SCALE GENOMIC DNA]</scope>
    <source>
        <strain evidence="2 5">AMC0712</strain>
    </source>
</reference>
<reference evidence="3 4" key="1">
    <citation type="submission" date="2019-04" db="EMBL/GenBank/DDBJ databases">
        <title>Genome Announcement to Ensure Probiotic Safety of Lactobacillus rhamnosus UBLR-58.</title>
        <authorList>
            <person name="Sulthana A."/>
            <person name="Lakshmi S.G."/>
            <person name="Madempudi R.S."/>
        </authorList>
    </citation>
    <scope>NUCLEOTIDE SEQUENCE [LARGE SCALE GENOMIC DNA]</scope>
    <source>
        <strain evidence="3 4">UBLR-58</strain>
    </source>
</reference>
<dbReference type="NCBIfam" id="TIGR01716">
    <property type="entry name" value="RGG_Cterm"/>
    <property type="match status" value="1"/>
</dbReference>
<dbReference type="AlphaFoldDB" id="A0A508YKK8"/>
<protein>
    <submittedName>
        <fullName evidence="3">Rgg/GadR/MutR family transcriptional regulator</fullName>
    </submittedName>
    <submittedName>
        <fullName evidence="2">XRE family transcriptional regulator</fullName>
    </submittedName>
</protein>
<dbReference type="RefSeq" id="WP_005690265.1">
    <property type="nucleotide sequence ID" value="NZ_CABFNI010000003.1"/>
</dbReference>
<dbReference type="PANTHER" id="PTHR37038">
    <property type="entry name" value="TRANSCRIPTIONAL REGULATOR-RELATED"/>
    <property type="match status" value="1"/>
</dbReference>
<accession>A0A508YKK8</accession>
<dbReference type="EMBL" id="SSHM01000001">
    <property type="protein sequence ID" value="THC81449.1"/>
    <property type="molecule type" value="Genomic_DNA"/>
</dbReference>